<proteinExistence type="predicted"/>
<protein>
    <submittedName>
        <fullName evidence="5">T9SS type A sorting domain-containing protein</fullName>
    </submittedName>
</protein>
<name>A0ABW3JGX7_9FLAO</name>
<evidence type="ECO:0000259" key="4">
    <source>
        <dbReference type="Pfam" id="PF18962"/>
    </source>
</evidence>
<evidence type="ECO:0000256" key="3">
    <source>
        <dbReference type="ARBA" id="ARBA00023180"/>
    </source>
</evidence>
<keyword evidence="6" id="KW-1185">Reference proteome</keyword>
<dbReference type="Pfam" id="PF18962">
    <property type="entry name" value="Por_Secre_tail"/>
    <property type="match status" value="1"/>
</dbReference>
<dbReference type="RefSeq" id="WP_379925339.1">
    <property type="nucleotide sequence ID" value="NZ_JBHTJI010000001.1"/>
</dbReference>
<comment type="caution">
    <text evidence="5">The sequence shown here is derived from an EMBL/GenBank/DDBJ whole genome shotgun (WGS) entry which is preliminary data.</text>
</comment>
<gene>
    <name evidence="5" type="ORF">ACFQ1R_06575</name>
</gene>
<dbReference type="InterPro" id="IPR026444">
    <property type="entry name" value="Secre_tail"/>
</dbReference>
<evidence type="ECO:0000313" key="6">
    <source>
        <dbReference type="Proteomes" id="UP001597061"/>
    </source>
</evidence>
<dbReference type="SUPFAM" id="SSF51126">
    <property type="entry name" value="Pectin lyase-like"/>
    <property type="match status" value="1"/>
</dbReference>
<organism evidence="5 6">
    <name type="scientific">Mariniflexile jejuense</name>
    <dbReference type="NCBI Taxonomy" id="1173582"/>
    <lineage>
        <taxon>Bacteria</taxon>
        <taxon>Pseudomonadati</taxon>
        <taxon>Bacteroidota</taxon>
        <taxon>Flavobacteriia</taxon>
        <taxon>Flavobacteriales</taxon>
        <taxon>Flavobacteriaceae</taxon>
        <taxon>Mariniflexile</taxon>
    </lineage>
</organism>
<feature type="domain" description="Secretion system C-terminal sorting" evidence="4">
    <location>
        <begin position="717"/>
        <end position="788"/>
    </location>
</feature>
<dbReference type="InterPro" id="IPR052063">
    <property type="entry name" value="Polysaccharide_Lyase_1"/>
</dbReference>
<dbReference type="EMBL" id="JBHTJI010000001">
    <property type="protein sequence ID" value="MFD0989753.1"/>
    <property type="molecule type" value="Genomic_DNA"/>
</dbReference>
<dbReference type="InterPro" id="IPR011050">
    <property type="entry name" value="Pectin_lyase_fold/virulence"/>
</dbReference>
<dbReference type="Gene3D" id="2.160.20.10">
    <property type="entry name" value="Single-stranded right-handed beta-helix, Pectin lyase-like"/>
    <property type="match status" value="1"/>
</dbReference>
<reference evidence="6" key="1">
    <citation type="journal article" date="2019" name="Int. J. Syst. Evol. Microbiol.">
        <title>The Global Catalogue of Microorganisms (GCM) 10K type strain sequencing project: providing services to taxonomists for standard genome sequencing and annotation.</title>
        <authorList>
            <consortium name="The Broad Institute Genomics Platform"/>
            <consortium name="The Broad Institute Genome Sequencing Center for Infectious Disease"/>
            <person name="Wu L."/>
            <person name="Ma J."/>
        </authorList>
    </citation>
    <scope>NUCLEOTIDE SEQUENCE [LARGE SCALE GENOMIC DNA]</scope>
    <source>
        <strain evidence="6">CCUG 62414</strain>
    </source>
</reference>
<sequence>MGHRLHHTNIDIAKTVVLVLAFFINETLCSQNIPSFSGAEGFGAVTVGGRGGDVYHVTNLNDSGPGSFRAGCQASGARTIVFDVSGIINLTSEVQIINPYITIAGQTAPGDGVIIAGATVNMTGRVNDILIRYMRFRRSYDKSGPAPIPNQPSAGQCLVGMSVSKNIMIDHVSSSWGTDENMSMYRCQLDGGKLIPTKNITVQWSIISEALNPENHGFANTWGGQGANHHHNLMACNVGRNPSISFSHFMDFRNNVIFNWRDRSMDGAGKEAHMNVINNYYKPGPATGYNYNWSLPAPELKVRIVLPEVRTWDTALALGLNNKSRYSGPGVIGWWYIDGNVMEGHPTITNNNWEGTSLVDGKYYKGVQWSSIVEPYPGIGPAIGEAHPEWQGQYMSDHLEWVKVNQPHTRVSFPEDPLDPYDGSGGTTFVIPDLPIIATQTASDSYTSVLAGAGATLPIRDAVDVRIVNVTATGNATAGSRSNGIINHPDEVGGYPVIAQIQRPLNWDTDLDGMPDAWELERNLNPNDATDRNHDYDNDGYTNLEEYLNDIGAFKAVQDIVWDGDVDSRYAKIQNWDLAFQPSRFDTAIINNATVLVDAIDQHAGTLKLNNCATLNIITGWLKVANTLETDACSQTNVDTNGTLNVDVVTNNGTFVLNGDAVLTVGNTFVNYGTLDVSDWNGSGINNFVNYGTVIGDINKTLSSNSFDKQNGNNGILYPIPVQDVLNISLDKNTQGKVNVTVFDLTGKAVKAFEVLNNNFNINVSNLTQGMYLVKIVTNNVSLVKRIIKN</sequence>
<evidence type="ECO:0000313" key="5">
    <source>
        <dbReference type="EMBL" id="MFD0989753.1"/>
    </source>
</evidence>
<keyword evidence="3" id="KW-0325">Glycoprotein</keyword>
<accession>A0ABW3JGX7</accession>
<keyword evidence="2" id="KW-0732">Signal</keyword>
<keyword evidence="1" id="KW-0479">Metal-binding</keyword>
<dbReference type="PANTHER" id="PTHR42970">
    <property type="entry name" value="PECTATE LYASE C-RELATED"/>
    <property type="match status" value="1"/>
</dbReference>
<dbReference type="PANTHER" id="PTHR42970:SF1">
    <property type="entry name" value="PECTATE LYASE C-RELATED"/>
    <property type="match status" value="1"/>
</dbReference>
<dbReference type="InterPro" id="IPR012334">
    <property type="entry name" value="Pectin_lyas_fold"/>
</dbReference>
<evidence type="ECO:0000256" key="1">
    <source>
        <dbReference type="ARBA" id="ARBA00022723"/>
    </source>
</evidence>
<dbReference type="NCBIfam" id="TIGR04183">
    <property type="entry name" value="Por_Secre_tail"/>
    <property type="match status" value="1"/>
</dbReference>
<evidence type="ECO:0000256" key="2">
    <source>
        <dbReference type="ARBA" id="ARBA00022729"/>
    </source>
</evidence>
<dbReference type="Proteomes" id="UP001597061">
    <property type="component" value="Unassembled WGS sequence"/>
</dbReference>